<reference evidence="7 8" key="1">
    <citation type="submission" date="2020-07" db="EMBL/GenBank/DDBJ databases">
        <title>Fungal Genomes of the International Space Station.</title>
        <authorList>
            <person name="Seuylemezian A."/>
            <person name="Singh N.K."/>
            <person name="Wood J."/>
            <person name="Venkateswaran K."/>
        </authorList>
    </citation>
    <scope>NUCLEOTIDE SEQUENCE [LARGE SCALE GENOMIC DNA]</scope>
    <source>
        <strain evidence="7 8">PL-B2</strain>
    </source>
</reference>
<dbReference type="Proteomes" id="UP000769780">
    <property type="component" value="Unassembled WGS sequence"/>
</dbReference>
<dbReference type="PANTHER" id="PTHR35807">
    <property type="entry name" value="TRANSCRIPTIONAL REGULATOR REDD-RELATED"/>
    <property type="match status" value="1"/>
</dbReference>
<keyword evidence="1" id="KW-0805">Transcription regulation</keyword>
<proteinExistence type="predicted"/>
<feature type="domain" description="MalT-like winged helix" evidence="6">
    <location>
        <begin position="253"/>
        <end position="329"/>
    </location>
</feature>
<dbReference type="EMBL" id="JACWFH010000006">
    <property type="protein sequence ID" value="MBY0095700.1"/>
    <property type="molecule type" value="Genomic_DNA"/>
</dbReference>
<dbReference type="InterPro" id="IPR036388">
    <property type="entry name" value="WH-like_DNA-bd_sf"/>
</dbReference>
<dbReference type="InterPro" id="IPR005158">
    <property type="entry name" value="BTAD"/>
</dbReference>
<organism evidence="7 8">
    <name type="scientific">Mesobacillus maritimus</name>
    <dbReference type="NCBI Taxonomy" id="1643336"/>
    <lineage>
        <taxon>Bacteria</taxon>
        <taxon>Bacillati</taxon>
        <taxon>Bacillota</taxon>
        <taxon>Bacilli</taxon>
        <taxon>Bacillales</taxon>
        <taxon>Bacillaceae</taxon>
        <taxon>Mesobacillus</taxon>
    </lineage>
</organism>
<dbReference type="InterPro" id="IPR027417">
    <property type="entry name" value="P-loop_NTPase"/>
</dbReference>
<accession>A0ABS7K0K2</accession>
<dbReference type="SMART" id="SM00028">
    <property type="entry name" value="TPR"/>
    <property type="match status" value="6"/>
</dbReference>
<evidence type="ECO:0000313" key="8">
    <source>
        <dbReference type="Proteomes" id="UP000769780"/>
    </source>
</evidence>
<keyword evidence="2" id="KW-0804">Transcription</keyword>
<evidence type="ECO:0000259" key="4">
    <source>
        <dbReference type="Pfam" id="PF03704"/>
    </source>
</evidence>
<dbReference type="SUPFAM" id="SSF52540">
    <property type="entry name" value="P-loop containing nucleoside triphosphate hydrolases"/>
    <property type="match status" value="1"/>
</dbReference>
<evidence type="ECO:0000256" key="1">
    <source>
        <dbReference type="ARBA" id="ARBA00023015"/>
    </source>
</evidence>
<gene>
    <name evidence="7" type="ORF">H0185_02560</name>
</gene>
<dbReference type="InterPro" id="IPR016032">
    <property type="entry name" value="Sig_transdc_resp-reg_C-effctor"/>
</dbReference>
<protein>
    <submittedName>
        <fullName evidence="7">Tetratricopeptide repeat protein</fullName>
    </submittedName>
</protein>
<dbReference type="SUPFAM" id="SSF48452">
    <property type="entry name" value="TPR-like"/>
    <property type="match status" value="2"/>
</dbReference>
<dbReference type="RefSeq" id="WP_221870920.1">
    <property type="nucleotide sequence ID" value="NZ_JACWFH010000006.1"/>
</dbReference>
<dbReference type="Gene3D" id="3.40.50.300">
    <property type="entry name" value="P-loop containing nucleotide triphosphate hydrolases"/>
    <property type="match status" value="1"/>
</dbReference>
<dbReference type="InterPro" id="IPR059106">
    <property type="entry name" value="WHD_MalT"/>
</dbReference>
<sequence length="957" mass="112632">MLFFESKLSVPHYSPYLIRDRLFTYLNEHLDCSLICLISEGGYGKTTLVSSFIKENNLPSVWYKLSQMDGNPAVFLSYFKTLIMRKISGKKVICEISDDELETELDNLISILASWPERLIIVLDDYQTIDQSEEVEQMLTSIISHVSPYVTFIITSRIRPNLKLINLKLKNKLAYLSTKELKFTPNEILQYFSSLHKISLQPKEIYLIHSKTDGWAACLQLLQDLMKDIDTSDRLSFWINFKGTEDIYNYLGEEILAKQSEEIKSFLYQTCIMYELSSDVIDTYLERNHTEQVLDHLLKNHLFIYQNENGDIRYYSLFRVFLTNQLTKRFNHAQIREFHEQLSKIYEDKKDFFHAFAHAMSSNNFLVATQIMAKMKEFYPPAKFIDLIDWFFEEVSPRLHTASISLFLVKCIPLNVLEKIIPAMEKNLTKYDEHVNPLSIVHYKHQLAAAYFYNGEIRKADQFCSDSLKTSYKNKDHEMIAINLSLQSVIYFYMGKYDQALQAAQESLSYPKLSSFFHPNHISSWVLAEVHLMQNKLDKAKILLEETLKISKQRHNASIVYPYCSMGKYYRLIGDYEKALEWIHKAMKIAEEFQLEYAMAWVYKELAITYMEMEDWKSAEHYLSKAYSYVVPSTYLKCEVAKLQVTLYTKLRNQDLVTMKLQEFQETKIEKHYDWLSPPSQDVGSEQQPEEVQESVIVEHPVLVNDSNDTHNETIRILTLGNFEIIVNQKPIHIKRKASLQLLQYLITHQGSKINKENILDEIFPGGLIDSANNQFYVALSYLRKALEPNLQKGPSSLYIQRDGEHYFLNAQHLYLDINEFSHLVDPKNAFTPIERVNNLKKAEVLYKGDYFEGYPYNIFLELERERYRVLYINLLQELAEYYWEMNDFQNGQMYYDKLLTKEPYQEPIYVDYIEKLLKAKMFLHAKRVSKHYQQMIEKELGIPVVEKIEALFNSKS</sequence>
<dbReference type="Gene3D" id="1.25.40.10">
    <property type="entry name" value="Tetratricopeptide repeat domain"/>
    <property type="match status" value="3"/>
</dbReference>
<dbReference type="InterPro" id="IPR041617">
    <property type="entry name" value="TPR_MalT"/>
</dbReference>
<comment type="caution">
    <text evidence="7">The sequence shown here is derived from an EMBL/GenBank/DDBJ whole genome shotgun (WGS) entry which is preliminary data.</text>
</comment>
<evidence type="ECO:0000259" key="6">
    <source>
        <dbReference type="Pfam" id="PF25873"/>
    </source>
</evidence>
<dbReference type="Pfam" id="PF03704">
    <property type="entry name" value="BTAD"/>
    <property type="match status" value="1"/>
</dbReference>
<evidence type="ECO:0000256" key="2">
    <source>
        <dbReference type="ARBA" id="ARBA00023163"/>
    </source>
</evidence>
<dbReference type="InterPro" id="IPR051677">
    <property type="entry name" value="AfsR-DnrI-RedD_regulator"/>
</dbReference>
<evidence type="ECO:0000313" key="7">
    <source>
        <dbReference type="EMBL" id="MBY0095700.1"/>
    </source>
</evidence>
<dbReference type="SUPFAM" id="SSF46894">
    <property type="entry name" value="C-terminal effector domain of the bipartite response regulators"/>
    <property type="match status" value="1"/>
</dbReference>
<feature type="domain" description="Bacterial transcriptional activator" evidence="4">
    <location>
        <begin position="817"/>
        <end position="953"/>
    </location>
</feature>
<keyword evidence="3" id="KW-0802">TPR repeat</keyword>
<dbReference type="Gene3D" id="1.10.10.10">
    <property type="entry name" value="Winged helix-like DNA-binding domain superfamily/Winged helix DNA-binding domain"/>
    <property type="match status" value="1"/>
</dbReference>
<feature type="repeat" description="TPR" evidence="3">
    <location>
        <begin position="560"/>
        <end position="593"/>
    </location>
</feature>
<dbReference type="Pfam" id="PF25873">
    <property type="entry name" value="WHD_MalT"/>
    <property type="match status" value="1"/>
</dbReference>
<dbReference type="PANTHER" id="PTHR35807:SF2">
    <property type="entry name" value="TRANSCRIPTIONAL ACTIVATOR DOMAIN"/>
    <property type="match status" value="1"/>
</dbReference>
<evidence type="ECO:0000259" key="5">
    <source>
        <dbReference type="Pfam" id="PF17874"/>
    </source>
</evidence>
<dbReference type="PROSITE" id="PS50005">
    <property type="entry name" value="TPR"/>
    <property type="match status" value="1"/>
</dbReference>
<dbReference type="InterPro" id="IPR011990">
    <property type="entry name" value="TPR-like_helical_dom_sf"/>
</dbReference>
<dbReference type="InterPro" id="IPR019734">
    <property type="entry name" value="TPR_rpt"/>
</dbReference>
<feature type="domain" description="MalT-like TPR region" evidence="5">
    <location>
        <begin position="448"/>
        <end position="666"/>
    </location>
</feature>
<keyword evidence="8" id="KW-1185">Reference proteome</keyword>
<name>A0ABS7K0K2_9BACI</name>
<evidence type="ECO:0000256" key="3">
    <source>
        <dbReference type="PROSITE-ProRule" id="PRU00339"/>
    </source>
</evidence>
<dbReference type="Pfam" id="PF17874">
    <property type="entry name" value="TPR_MalT"/>
    <property type="match status" value="1"/>
</dbReference>